<organism evidence="4 5">
    <name type="scientific">Polaribacter atrinae</name>
    <dbReference type="NCBI Taxonomy" id="1333662"/>
    <lineage>
        <taxon>Bacteria</taxon>
        <taxon>Pseudomonadati</taxon>
        <taxon>Bacteroidota</taxon>
        <taxon>Flavobacteriia</taxon>
        <taxon>Flavobacteriales</taxon>
        <taxon>Flavobacteriaceae</taxon>
    </lineage>
</organism>
<keyword evidence="2" id="KW-0732">Signal</keyword>
<name>A0A176T012_9FLAO</name>
<dbReference type="PROSITE" id="PS51352">
    <property type="entry name" value="THIOREDOXIN_2"/>
    <property type="match status" value="1"/>
</dbReference>
<evidence type="ECO:0000256" key="1">
    <source>
        <dbReference type="ARBA" id="ARBA00023284"/>
    </source>
</evidence>
<comment type="caution">
    <text evidence="4">The sequence shown here is derived from an EMBL/GenBank/DDBJ whole genome shotgun (WGS) entry which is preliminary data.</text>
</comment>
<proteinExistence type="predicted"/>
<feature type="domain" description="Thioredoxin" evidence="3">
    <location>
        <begin position="7"/>
        <end position="153"/>
    </location>
</feature>
<gene>
    <name evidence="4" type="ORF">LPB303_16565</name>
</gene>
<evidence type="ECO:0000313" key="4">
    <source>
        <dbReference type="EMBL" id="OAD40853.1"/>
    </source>
</evidence>
<dbReference type="PROSITE" id="PS00194">
    <property type="entry name" value="THIOREDOXIN_1"/>
    <property type="match status" value="1"/>
</dbReference>
<dbReference type="InterPro" id="IPR013766">
    <property type="entry name" value="Thioredoxin_domain"/>
</dbReference>
<accession>A0A176T012</accession>
<feature type="chain" id="PRO_5008049658" description="Thioredoxin domain-containing protein" evidence="2">
    <location>
        <begin position="23"/>
        <end position="174"/>
    </location>
</feature>
<keyword evidence="5" id="KW-1185">Reference proteome</keyword>
<dbReference type="EMBL" id="LVWE01000085">
    <property type="protein sequence ID" value="OAD40853.1"/>
    <property type="molecule type" value="Genomic_DNA"/>
</dbReference>
<dbReference type="Proteomes" id="UP000076923">
    <property type="component" value="Unassembled WGS sequence"/>
</dbReference>
<evidence type="ECO:0000313" key="5">
    <source>
        <dbReference type="Proteomes" id="UP000076923"/>
    </source>
</evidence>
<sequence length="174" mass="19340">MKIKMITLFITALLTVNLQTSAQESTDTLLKNAQAIAKKEGKAIFIKFEASWCGWCHKMTKDMKAETTKKFFADNYVMLPVVVKESKDKKHLENPGSDLLLKKYNGDTAGLPFWVVLDADLKVITNSYDANGNSLGAPGSAEEVTVFIEKIKKSAKKVTASDIENITNQFVMKK</sequence>
<dbReference type="OrthoDB" id="120730at2"/>
<dbReference type="Gene3D" id="3.40.30.10">
    <property type="entry name" value="Glutaredoxin"/>
    <property type="match status" value="1"/>
</dbReference>
<feature type="signal peptide" evidence="2">
    <location>
        <begin position="1"/>
        <end position="22"/>
    </location>
</feature>
<dbReference type="InterPro" id="IPR017937">
    <property type="entry name" value="Thioredoxin_CS"/>
</dbReference>
<dbReference type="InterPro" id="IPR036249">
    <property type="entry name" value="Thioredoxin-like_sf"/>
</dbReference>
<dbReference type="AlphaFoldDB" id="A0A176T012"/>
<protein>
    <recommendedName>
        <fullName evidence="3">Thioredoxin domain-containing protein</fullName>
    </recommendedName>
</protein>
<evidence type="ECO:0000256" key="2">
    <source>
        <dbReference type="SAM" id="SignalP"/>
    </source>
</evidence>
<dbReference type="STRING" id="1333662.LPB303_16565"/>
<keyword evidence="1" id="KW-0676">Redox-active center</keyword>
<dbReference type="Pfam" id="PF13899">
    <property type="entry name" value="Thioredoxin_7"/>
    <property type="match status" value="1"/>
</dbReference>
<evidence type="ECO:0000259" key="3">
    <source>
        <dbReference type="PROSITE" id="PS51352"/>
    </source>
</evidence>
<reference evidence="4 5" key="1">
    <citation type="submission" date="2016-02" db="EMBL/GenBank/DDBJ databases">
        <title>Draft genome sequence of Polaribacter atrinae KACC17473.</title>
        <authorList>
            <person name="Shin S.-K."/>
            <person name="Yi H."/>
        </authorList>
    </citation>
    <scope>NUCLEOTIDE SEQUENCE [LARGE SCALE GENOMIC DNA]</scope>
    <source>
        <strain evidence="4 5">KACC 17473</strain>
    </source>
</reference>
<dbReference type="RefSeq" id="WP_068452820.1">
    <property type="nucleotide sequence ID" value="NZ_CP150660.1"/>
</dbReference>
<dbReference type="SUPFAM" id="SSF52833">
    <property type="entry name" value="Thioredoxin-like"/>
    <property type="match status" value="1"/>
</dbReference>